<dbReference type="InterPro" id="IPR050553">
    <property type="entry name" value="Thioredoxin_ResA/DsbE_sf"/>
</dbReference>
<proteinExistence type="predicted"/>
<protein>
    <submittedName>
        <fullName evidence="4">Redoxin domain-containing protein</fullName>
    </submittedName>
</protein>
<keyword evidence="1" id="KW-0676">Redox-active center</keyword>
<gene>
    <name evidence="4" type="ORF">J2I47_13370</name>
</gene>
<feature type="signal peptide" evidence="2">
    <location>
        <begin position="1"/>
        <end position="25"/>
    </location>
</feature>
<reference evidence="4" key="1">
    <citation type="submission" date="2021-03" db="EMBL/GenBank/DDBJ databases">
        <title>Fibrella sp. HMF5335 genome sequencing and assembly.</title>
        <authorList>
            <person name="Kang H."/>
            <person name="Kim H."/>
            <person name="Bae S."/>
            <person name="Joh K."/>
        </authorList>
    </citation>
    <scope>NUCLEOTIDE SEQUENCE</scope>
    <source>
        <strain evidence="4">HMF5335</strain>
    </source>
</reference>
<dbReference type="PANTHER" id="PTHR42852:SF13">
    <property type="entry name" value="PROTEIN DIPZ"/>
    <property type="match status" value="1"/>
</dbReference>
<dbReference type="PROSITE" id="PS51352">
    <property type="entry name" value="THIOREDOXIN_2"/>
    <property type="match status" value="1"/>
</dbReference>
<feature type="chain" id="PRO_5036680945" evidence="2">
    <location>
        <begin position="26"/>
        <end position="479"/>
    </location>
</feature>
<keyword evidence="2" id="KW-0732">Signal</keyword>
<evidence type="ECO:0000259" key="3">
    <source>
        <dbReference type="PROSITE" id="PS51352"/>
    </source>
</evidence>
<dbReference type="CDD" id="cd02966">
    <property type="entry name" value="TlpA_like_family"/>
    <property type="match status" value="1"/>
</dbReference>
<evidence type="ECO:0000313" key="4">
    <source>
        <dbReference type="EMBL" id="MBO0937541.1"/>
    </source>
</evidence>
<dbReference type="RefSeq" id="WP_207365097.1">
    <property type="nucleotide sequence ID" value="NZ_JAFMYV010000006.1"/>
</dbReference>
<evidence type="ECO:0000256" key="1">
    <source>
        <dbReference type="ARBA" id="ARBA00023284"/>
    </source>
</evidence>
<dbReference type="InterPro" id="IPR017937">
    <property type="entry name" value="Thioredoxin_CS"/>
</dbReference>
<keyword evidence="5" id="KW-1185">Reference proteome</keyword>
<sequence>MKPTLLFWVLVTGLATAVAAQPAPADEYRIEGRIRGLRDTTAVLAHYFGYNQYIPKDTARIDSTGRFVFSGKDLPGGLYMVIGPKNKRVELILFGASAATSKPVIPRFSFETDTVGLVAKMVVNGSPDNEAFYTYQQQMLRLGDEAKGIDLQMRFRNDGISRIKLRRELAELQGQARAFQQQFLTKNSTPAVSKLLRMMADPDVPVAPQNANGKIDSTFQYRYYKTHFWDNIDFADERLVRTPIFQRKIDRYLQDLTAPVVDSLIRSADLIVKKARANREVLSYAIWYITSQYERPRLMGTDGVFVHMAETYYLAGVMPAAAPTTVDNIRKRIETVKPLLVGKSFPTLAVSDTLKQPIDLKAIRADYTVLFFYDPTCTHCRASMPALTQFSQDSAAKGVQFCAIAVDNSPDTWQKFIREFGIQRWVNGYDFTFRNDYRRQYDVIKTPTVYVLDKDQTIIARALPAEQVAHFIQFQRRKK</sequence>
<dbReference type="Proteomes" id="UP000664034">
    <property type="component" value="Unassembled WGS sequence"/>
</dbReference>
<dbReference type="InterPro" id="IPR025380">
    <property type="entry name" value="DUF4369"/>
</dbReference>
<accession>A0A939K5S2</accession>
<dbReference type="Pfam" id="PF00578">
    <property type="entry name" value="AhpC-TSA"/>
    <property type="match status" value="1"/>
</dbReference>
<dbReference type="EMBL" id="JAFMYV010000006">
    <property type="protein sequence ID" value="MBO0937541.1"/>
    <property type="molecule type" value="Genomic_DNA"/>
</dbReference>
<dbReference type="Pfam" id="PF14289">
    <property type="entry name" value="DUF4369"/>
    <property type="match status" value="1"/>
</dbReference>
<dbReference type="InterPro" id="IPR036249">
    <property type="entry name" value="Thioredoxin-like_sf"/>
</dbReference>
<name>A0A939K5S2_9BACT</name>
<comment type="caution">
    <text evidence="4">The sequence shown here is derived from an EMBL/GenBank/DDBJ whole genome shotgun (WGS) entry which is preliminary data.</text>
</comment>
<dbReference type="Gene3D" id="3.40.30.10">
    <property type="entry name" value="Glutaredoxin"/>
    <property type="match status" value="1"/>
</dbReference>
<evidence type="ECO:0000256" key="2">
    <source>
        <dbReference type="SAM" id="SignalP"/>
    </source>
</evidence>
<dbReference type="InterPro" id="IPR000866">
    <property type="entry name" value="AhpC/TSA"/>
</dbReference>
<feature type="domain" description="Thioredoxin" evidence="3">
    <location>
        <begin position="339"/>
        <end position="479"/>
    </location>
</feature>
<dbReference type="PROSITE" id="PS00194">
    <property type="entry name" value="THIOREDOXIN_1"/>
    <property type="match status" value="1"/>
</dbReference>
<dbReference type="Pfam" id="PF17127">
    <property type="entry name" value="DUF5106"/>
    <property type="match status" value="1"/>
</dbReference>
<dbReference type="SUPFAM" id="SSF52833">
    <property type="entry name" value="Thioredoxin-like"/>
    <property type="match status" value="1"/>
</dbReference>
<dbReference type="PANTHER" id="PTHR42852">
    <property type="entry name" value="THIOL:DISULFIDE INTERCHANGE PROTEIN DSBE"/>
    <property type="match status" value="1"/>
</dbReference>
<organism evidence="4 5">
    <name type="scientific">Fibrella rubiginis</name>
    <dbReference type="NCBI Taxonomy" id="2817060"/>
    <lineage>
        <taxon>Bacteria</taxon>
        <taxon>Pseudomonadati</taxon>
        <taxon>Bacteroidota</taxon>
        <taxon>Cytophagia</taxon>
        <taxon>Cytophagales</taxon>
        <taxon>Spirosomataceae</taxon>
        <taxon>Fibrella</taxon>
    </lineage>
</organism>
<evidence type="ECO:0000313" key="5">
    <source>
        <dbReference type="Proteomes" id="UP000664034"/>
    </source>
</evidence>
<dbReference type="InterPro" id="IPR033395">
    <property type="entry name" value="DUF5106"/>
</dbReference>
<dbReference type="AlphaFoldDB" id="A0A939K5S2"/>
<dbReference type="InterPro" id="IPR013766">
    <property type="entry name" value="Thioredoxin_domain"/>
</dbReference>